<dbReference type="EMBL" id="CAJVPA010000207">
    <property type="protein sequence ID" value="CAG8403895.1"/>
    <property type="molecule type" value="Genomic_DNA"/>
</dbReference>
<dbReference type="OrthoDB" id="4301841at2759"/>
<name>A0A9W4JN26_9EURO</name>
<feature type="domain" description="Heterokaryon incompatibility" evidence="1">
    <location>
        <begin position="1"/>
        <end position="68"/>
    </location>
</feature>
<dbReference type="Proteomes" id="UP001152646">
    <property type="component" value="Unassembled WGS sequence"/>
</dbReference>
<dbReference type="Pfam" id="PF06985">
    <property type="entry name" value="HET"/>
    <property type="match status" value="1"/>
</dbReference>
<evidence type="ECO:0000313" key="3">
    <source>
        <dbReference type="Proteomes" id="UP001152646"/>
    </source>
</evidence>
<evidence type="ECO:0000259" key="1">
    <source>
        <dbReference type="Pfam" id="PF06985"/>
    </source>
</evidence>
<gene>
    <name evidence="2" type="ORF">PSALAMII_LOCUS8428</name>
</gene>
<protein>
    <recommendedName>
        <fullName evidence="1">Heterokaryon incompatibility domain-containing protein</fullName>
    </recommendedName>
</protein>
<comment type="caution">
    <text evidence="2">The sequence shown here is derived from an EMBL/GenBank/DDBJ whole genome shotgun (WGS) entry which is preliminary data.</text>
</comment>
<organism evidence="2 3">
    <name type="scientific">Penicillium salamii</name>
    <dbReference type="NCBI Taxonomy" id="1612424"/>
    <lineage>
        <taxon>Eukaryota</taxon>
        <taxon>Fungi</taxon>
        <taxon>Dikarya</taxon>
        <taxon>Ascomycota</taxon>
        <taxon>Pezizomycotina</taxon>
        <taxon>Eurotiomycetes</taxon>
        <taxon>Eurotiomycetidae</taxon>
        <taxon>Eurotiales</taxon>
        <taxon>Aspergillaceae</taxon>
        <taxon>Penicillium</taxon>
    </lineage>
</organism>
<accession>A0A9W4JN26</accession>
<dbReference type="AlphaFoldDB" id="A0A9W4JN26"/>
<dbReference type="InterPro" id="IPR010730">
    <property type="entry name" value="HET"/>
</dbReference>
<evidence type="ECO:0000313" key="2">
    <source>
        <dbReference type="EMBL" id="CAG8403895.1"/>
    </source>
</evidence>
<sequence>MGPIYAQASQVIVWLGGSQDCGDKALESIRHFGEDDHSLADYWSEEDISLCSKLLDREWFRRVWVLQEVGVARSISIICGPSQISGHSFCQGLLRMRFPPDCQTMAGAVAHLMKGAPFRQRNTMRSGGLSLAELIGLYCKNKATQKHNKIYALLGLASEEEASQIQVDYEVD</sequence>
<dbReference type="PANTHER" id="PTHR24148">
    <property type="entry name" value="ANKYRIN REPEAT DOMAIN-CONTAINING PROTEIN 39 HOMOLOG-RELATED"/>
    <property type="match status" value="1"/>
</dbReference>
<dbReference type="InterPro" id="IPR052895">
    <property type="entry name" value="HetReg/Transcr_Mod"/>
</dbReference>
<dbReference type="PANTHER" id="PTHR24148:SF78">
    <property type="entry name" value="HETEROKARYON INCOMPATIBILITY DOMAIN-CONTAINING PROTEIN"/>
    <property type="match status" value="1"/>
</dbReference>
<reference evidence="2" key="1">
    <citation type="submission" date="2021-07" db="EMBL/GenBank/DDBJ databases">
        <authorList>
            <person name="Branca A.L. A."/>
        </authorList>
    </citation>
    <scope>NUCLEOTIDE SEQUENCE</scope>
</reference>
<proteinExistence type="predicted"/>